<dbReference type="Pfam" id="PF08125">
    <property type="entry name" value="Mannitol_dh_C"/>
    <property type="match status" value="1"/>
</dbReference>
<dbReference type="InterPro" id="IPR036291">
    <property type="entry name" value="NAD(P)-bd_dom_sf"/>
</dbReference>
<dbReference type="InterPro" id="IPR013131">
    <property type="entry name" value="Mannitol_DH_N"/>
</dbReference>
<dbReference type="RefSeq" id="WP_092128359.1">
    <property type="nucleotide sequence ID" value="NZ_FMYU01000005.1"/>
</dbReference>
<dbReference type="InterPro" id="IPR008927">
    <property type="entry name" value="6-PGluconate_DH-like_C_sf"/>
</dbReference>
<organism evidence="5 6">
    <name type="scientific">Desulfurella multipotens</name>
    <dbReference type="NCBI Taxonomy" id="79269"/>
    <lineage>
        <taxon>Bacteria</taxon>
        <taxon>Pseudomonadati</taxon>
        <taxon>Campylobacterota</taxon>
        <taxon>Desulfurellia</taxon>
        <taxon>Desulfurellales</taxon>
        <taxon>Desulfurellaceae</taxon>
        <taxon>Desulfurella</taxon>
    </lineage>
</organism>
<dbReference type="SUPFAM" id="SSF48179">
    <property type="entry name" value="6-phosphogluconate dehydrogenase C-terminal domain-like"/>
    <property type="match status" value="1"/>
</dbReference>
<dbReference type="EMBL" id="FMYU01000005">
    <property type="protein sequence ID" value="SDC43088.1"/>
    <property type="molecule type" value="Genomic_DNA"/>
</dbReference>
<evidence type="ECO:0000256" key="1">
    <source>
        <dbReference type="ARBA" id="ARBA00023002"/>
    </source>
</evidence>
<dbReference type="PANTHER" id="PTHR30524">
    <property type="entry name" value="MANNITOL-1-PHOSPHATE 5-DEHYDROGENASE"/>
    <property type="match status" value="1"/>
</dbReference>
<evidence type="ECO:0000259" key="3">
    <source>
        <dbReference type="Pfam" id="PF01232"/>
    </source>
</evidence>
<keyword evidence="6" id="KW-1185">Reference proteome</keyword>
<gene>
    <name evidence="5" type="ORF">SAMN05660835_00824</name>
</gene>
<dbReference type="SUPFAM" id="SSF51735">
    <property type="entry name" value="NAD(P)-binding Rossmann-fold domains"/>
    <property type="match status" value="1"/>
</dbReference>
<keyword evidence="2" id="KW-0520">NAD</keyword>
<sequence>MALKVTFLQFGTGKFIKGYFDWMLSKTDINSEVFAVYFTPKVQYTNLKNNKCIFNVTLKDINYTQTDNVSVIKDLFWAKDTKVIFELANSIDFIVSNTTEKGILDKRGYPLLLTSFLYKKFELDNNKMLVIIPLELIPNNGEFLKQTILKIIDENYNDSFKFWVLRTCEFVNTIVDCIVTKESNLNIERERYYAFYVSKNSLLEKIFNNKGLNVYFTKDIDKIAQIKIKVLNGIHTFLVLTAYMEGKNTVYECFLDKHYINLINKLFYDEIFPTINYDKNFVEDFYLTVINRFKNPYIEHNLKDIALNTYEKFYQRIATTIVDYEKLYNQKPKILMKAFDNLKKMYPDRVKSFENYIENFKHEN</sequence>
<dbReference type="InterPro" id="IPR013328">
    <property type="entry name" value="6PGD_dom2"/>
</dbReference>
<dbReference type="PANTHER" id="PTHR30524:SF0">
    <property type="entry name" value="ALTRONATE OXIDOREDUCTASE-RELATED"/>
    <property type="match status" value="1"/>
</dbReference>
<evidence type="ECO:0000313" key="6">
    <source>
        <dbReference type="Proteomes" id="UP000199411"/>
    </source>
</evidence>
<evidence type="ECO:0000256" key="2">
    <source>
        <dbReference type="ARBA" id="ARBA00023027"/>
    </source>
</evidence>
<feature type="domain" description="Mannitol dehydrogenase N-terminal" evidence="3">
    <location>
        <begin position="8"/>
        <end position="202"/>
    </location>
</feature>
<name>A0A1G6LIH3_9BACT</name>
<protein>
    <submittedName>
        <fullName evidence="5">Tagaturonate reductase</fullName>
    </submittedName>
</protein>
<dbReference type="GO" id="GO:0005829">
    <property type="term" value="C:cytosol"/>
    <property type="evidence" value="ECO:0007669"/>
    <property type="project" value="TreeGrafter"/>
</dbReference>
<accession>A0A1G6LIH3</accession>
<dbReference type="Proteomes" id="UP000199411">
    <property type="component" value="Unassembled WGS sequence"/>
</dbReference>
<dbReference type="Gene3D" id="3.40.50.720">
    <property type="entry name" value="NAD(P)-binding Rossmann-like Domain"/>
    <property type="match status" value="1"/>
</dbReference>
<reference evidence="6" key="1">
    <citation type="submission" date="2016-10" db="EMBL/GenBank/DDBJ databases">
        <authorList>
            <person name="Varghese N."/>
            <person name="Submissions S."/>
        </authorList>
    </citation>
    <scope>NUCLEOTIDE SEQUENCE [LARGE SCALE GENOMIC DNA]</scope>
    <source>
        <strain evidence="6">DSM 8415</strain>
    </source>
</reference>
<proteinExistence type="predicted"/>
<evidence type="ECO:0000259" key="4">
    <source>
        <dbReference type="Pfam" id="PF08125"/>
    </source>
</evidence>
<dbReference type="GO" id="GO:0008926">
    <property type="term" value="F:mannitol-1-phosphate 5-dehydrogenase activity"/>
    <property type="evidence" value="ECO:0007669"/>
    <property type="project" value="TreeGrafter"/>
</dbReference>
<dbReference type="GO" id="GO:0019592">
    <property type="term" value="P:mannitol catabolic process"/>
    <property type="evidence" value="ECO:0007669"/>
    <property type="project" value="TreeGrafter"/>
</dbReference>
<evidence type="ECO:0000313" key="5">
    <source>
        <dbReference type="EMBL" id="SDC43088.1"/>
    </source>
</evidence>
<dbReference type="InterPro" id="IPR013118">
    <property type="entry name" value="Mannitol_DH_C"/>
</dbReference>
<feature type="domain" description="Mannitol dehydrogenase C-terminal" evidence="4">
    <location>
        <begin position="219"/>
        <end position="332"/>
    </location>
</feature>
<dbReference type="OrthoDB" id="9768714at2"/>
<dbReference type="Gene3D" id="1.10.1040.10">
    <property type="entry name" value="N-(1-d-carboxylethyl)-l-norvaline Dehydrogenase, domain 2"/>
    <property type="match status" value="1"/>
</dbReference>
<dbReference type="AlphaFoldDB" id="A0A1G6LIH3"/>
<keyword evidence="1" id="KW-0560">Oxidoreductase</keyword>
<dbReference type="Pfam" id="PF01232">
    <property type="entry name" value="Mannitol_dh"/>
    <property type="match status" value="1"/>
</dbReference>